<dbReference type="Pfam" id="PF07591">
    <property type="entry name" value="PT-HINT"/>
    <property type="match status" value="1"/>
</dbReference>
<dbReference type="InterPro" id="IPR006141">
    <property type="entry name" value="Intein_N"/>
</dbReference>
<dbReference type="Gene3D" id="2.170.16.10">
    <property type="entry name" value="Hedgehog/Intein (Hint) domain"/>
    <property type="match status" value="1"/>
</dbReference>
<protein>
    <submittedName>
        <fullName evidence="3">Toxin HINT domain protein</fullName>
    </submittedName>
</protein>
<evidence type="ECO:0000256" key="1">
    <source>
        <dbReference type="SAM" id="MobiDB-lite"/>
    </source>
</evidence>
<dbReference type="PROSITE" id="PS50817">
    <property type="entry name" value="INTEIN_N_TER"/>
    <property type="match status" value="1"/>
</dbReference>
<dbReference type="GO" id="GO:0016539">
    <property type="term" value="P:intein-mediated protein splicing"/>
    <property type="evidence" value="ECO:0007669"/>
    <property type="project" value="InterPro"/>
</dbReference>
<keyword evidence="4" id="KW-1185">Reference proteome</keyword>
<dbReference type="SMART" id="SM00306">
    <property type="entry name" value="HintN"/>
    <property type="match status" value="1"/>
</dbReference>
<organism evidence="3 4">
    <name type="scientific">Leptospira weilii str. UI 13098</name>
    <dbReference type="NCBI Taxonomy" id="1088542"/>
    <lineage>
        <taxon>Bacteria</taxon>
        <taxon>Pseudomonadati</taxon>
        <taxon>Spirochaetota</taxon>
        <taxon>Spirochaetia</taxon>
        <taxon>Leptospirales</taxon>
        <taxon>Leptospiraceae</taxon>
        <taxon>Leptospira</taxon>
    </lineage>
</organism>
<accession>M6QKI1</accession>
<dbReference type="InterPro" id="IPR036844">
    <property type="entry name" value="Hint_dom_sf"/>
</dbReference>
<evidence type="ECO:0000259" key="2">
    <source>
        <dbReference type="SMART" id="SM00306"/>
    </source>
</evidence>
<dbReference type="NCBIfam" id="TIGR01445">
    <property type="entry name" value="intein_Nterm"/>
    <property type="match status" value="1"/>
</dbReference>
<sequence length="1688" mass="184613">MIQIRKETKSNFKKQTSIFPNLKSVAVHPGAQRSVFLFCIRNLTLAFKSSISDYGVDSNYNLTGSGPWNREEVTRRRGSGIPSLERQLDITKLEKQKARNEARGRLSPPLTSNPYFLTPRSAYQWDYGQGITPDMQPYNLNAFLGRWGGTLGNDSYQSLPQRANAHMNSILFPAPETRGYRYGSGSSAATYDQAYGQALVNQTMVQVFFLNQLDLVCMGFCMLTMAYVNEINTYNSNRNQVNDAVNAIGAQGATLKSLYGQLQELTDVDDTNQLLSVLGRPEFGLNSQDLAMIQKTNPGSNSLKDIVWKTSPTATNPLSFNDLVGSDGLRLAQQKAIHDQYGNYVRSGEYTAGGTTASAEKTDQYGRQTALMVGADEFLDAMGVLAEAQYQVARDAYYSKAENYTKQIGTGNDEKIAVKVDAKVVLQEREKFASDLLKKITRTTNGETIAYNVETNIYRTVLNDYMGESGVVSQIFNAELQQRGAEQKQQWNLKEQEFYNLKSDWIQNVSYLKQTGTKRWENMVQEFQGKWKDWRADFKAEHEANQKIYLDRIESTLEKKEAWTTSFLQKSSEQADELTMKEMYDSIAGLVTSMQENLPAGVSMNVNVNDILSNILSKKPGSISASLIDRASSIDTNFFLNEVKKYNFNDSGLKEQFKGMLDTTNKLSQNLIILQTLESLRSLPEAFAKTIQQQNGAVEEQLNQTMAYDGFARLGAAYVRTIKTASGGDEVQTLGTYQYYNYNPPTVFPEVKDSNGKSWDLGKPELLIDREKVPSASDLTVMVRLAKNKMSADFKKVFNPEKQHNYEAERGLFDPTEVQASFNDYLEGVRNGETVSCLGKSAEQCAKSAMSSGFLVGEVSEGTFGEAQFAQSYIILKTKKEMDKRKGKMDAARHRKAGGMGRFYNQLGAMGEGFGEAVKGAGSAILSAAKASLKATTDFNGAKKDLKEAGKQGERALQGALYATSGAVDFVMFASETIAEPFVTVFTLGMGNETMNGKFAEGNYELAKFRDTNRAQKHLNELGMRTGAEMYANDAALDKVVTTTLAVTGIVGAILSFTPFAPVGVGLLAVSALGTAGWKTFRGAYEGGAAGMLAGAVSGVANSALDAATEGMVSVNLSYSYANGFGAGVSIGTDNKTELGGSIGLNYNSKSGAWGASVGLKVGLGGQTKDGYSNWAEVGYNRNNIGRDNQSSGVSANIRGQYNEKQGLSGSLGLSYDTKAGYGATIGLTSGFGPVSVTPSWTVSEYGGFSSDVQYGVNKNLLGNIFEQATNPNHGSANRNLLDDIWNGMGAVVSGIGAVGKSAWESAMGAVGGINGENLANGWNGIKNALFGGDVAKELDAISLYNAAMGEAACFVKGTKITTKTGLKFIENITADDMVYAFDETTKKLDYKKVLEVFRNKTNILVKIHLSNKTMIETTEGHPFYVKNKGFVFAKDLSQEDKLMDSKLKELGILEIIKVSVDDVQTYNFHVGDFHTYFVSDSQVLVHNTSIPEGNNPIEIIKQKLNNYYDKLSRGVKLTKQESDQLDRLEGAIGAGVYARHQNEKGEWVWTQIGEMKTPLTSYETSNESEGGRPNIRVLKDGDKIQTEHGELLVRVLDSKHAPITWIDPETGNAMIDGLGHRQFAFGPNGEEYSYKGTMNGTQAVRASAEYAANKPSFWNSLFNFGKPKKPNSWDPTPSVPPSSTGSY</sequence>
<dbReference type="InterPro" id="IPR003587">
    <property type="entry name" value="Hint_dom_N"/>
</dbReference>
<name>M6QKI1_9LEPT</name>
<dbReference type="EMBL" id="AHNU02000058">
    <property type="protein sequence ID" value="EMN89397.1"/>
    <property type="molecule type" value="Genomic_DNA"/>
</dbReference>
<reference evidence="3 4" key="1">
    <citation type="submission" date="2013-01" db="EMBL/GenBank/DDBJ databases">
        <authorList>
            <person name="Harkins D.M."/>
            <person name="Durkin A.S."/>
            <person name="Brinkac L.M."/>
            <person name="Haft D.H."/>
            <person name="Selengut J.D."/>
            <person name="Sanka R."/>
            <person name="DePew J."/>
            <person name="Purushe J."/>
            <person name="Chanthongthip A."/>
            <person name="Lattana O."/>
            <person name="Phetsouvanh R."/>
            <person name="Newton P.N."/>
            <person name="Vinetz J.M."/>
            <person name="Sutton G.G."/>
            <person name="Nierman W.C."/>
            <person name="Fouts D.E."/>
        </authorList>
    </citation>
    <scope>NUCLEOTIDE SEQUENCE [LARGE SCALE GENOMIC DNA]</scope>
    <source>
        <strain evidence="3 4">UI 13098</strain>
    </source>
</reference>
<gene>
    <name evidence="3" type="ORF">LEP1GSC108_4378</name>
</gene>
<dbReference type="SUPFAM" id="SSF51294">
    <property type="entry name" value="Hedgehog/intein (Hint) domain"/>
    <property type="match status" value="1"/>
</dbReference>
<feature type="region of interest" description="Disordered" evidence="1">
    <location>
        <begin position="1666"/>
        <end position="1688"/>
    </location>
</feature>
<dbReference type="Proteomes" id="UP000012118">
    <property type="component" value="Unassembled WGS sequence"/>
</dbReference>
<evidence type="ECO:0000313" key="3">
    <source>
        <dbReference type="EMBL" id="EMN89397.1"/>
    </source>
</evidence>
<dbReference type="CDD" id="cd00081">
    <property type="entry name" value="Hint"/>
    <property type="match status" value="1"/>
</dbReference>
<dbReference type="RefSeq" id="WP_004503765.1">
    <property type="nucleotide sequence ID" value="NZ_AHNU02000058.1"/>
</dbReference>
<proteinExistence type="predicted"/>
<feature type="domain" description="Hint" evidence="2">
    <location>
        <begin position="1352"/>
        <end position="1458"/>
    </location>
</feature>
<comment type="caution">
    <text evidence="3">The sequence shown here is derived from an EMBL/GenBank/DDBJ whole genome shotgun (WGS) entry which is preliminary data.</text>
</comment>
<evidence type="ECO:0000313" key="4">
    <source>
        <dbReference type="Proteomes" id="UP000012118"/>
    </source>
</evidence>